<dbReference type="EMBL" id="FMYP01000023">
    <property type="protein sequence ID" value="SDC26724.1"/>
    <property type="molecule type" value="Genomic_DNA"/>
</dbReference>
<gene>
    <name evidence="10" type="ORF">SAMN05216323_102333</name>
</gene>
<dbReference type="EC" id="2.7.7.6" evidence="2"/>
<evidence type="ECO:0000256" key="5">
    <source>
        <dbReference type="ARBA" id="ARBA00023163"/>
    </source>
</evidence>
<comment type="similarity">
    <text evidence="1">Belongs to the RNA polymerase subunit omega family.</text>
</comment>
<dbReference type="InterPro" id="IPR036161">
    <property type="entry name" value="RPB6/omega-like_sf"/>
</dbReference>
<accession>A0A1G6K6Y8</accession>
<dbReference type="InterPro" id="IPR006110">
    <property type="entry name" value="Pol_omega/Rpo6/RPB6"/>
</dbReference>
<feature type="coiled-coil region" evidence="9">
    <location>
        <begin position="42"/>
        <end position="69"/>
    </location>
</feature>
<proteinExistence type="inferred from homology"/>
<dbReference type="RefSeq" id="WP_092437649.1">
    <property type="nucleotide sequence ID" value="NZ_FMYP01000023.1"/>
</dbReference>
<keyword evidence="11" id="KW-1185">Reference proteome</keyword>
<sequence>MDFKKINAPTTTVTRDLDKLDKPTGSIYESVMIISKRANQISVELKQELNRKLEEFANYSDNLEEVFENREQIEISKFYEKLPKPTLIAAQEFMQNKIYYRNPKTTEEQAVPNE</sequence>
<dbReference type="SMART" id="SM01409">
    <property type="entry name" value="RNA_pol_Rpb6"/>
    <property type="match status" value="1"/>
</dbReference>
<dbReference type="GO" id="GO:0000428">
    <property type="term" value="C:DNA-directed RNA polymerase complex"/>
    <property type="evidence" value="ECO:0007669"/>
    <property type="project" value="UniProtKB-KW"/>
</dbReference>
<dbReference type="STRING" id="1640674.SAMN05216323_102333"/>
<dbReference type="GO" id="GO:0003899">
    <property type="term" value="F:DNA-directed RNA polymerase activity"/>
    <property type="evidence" value="ECO:0007669"/>
    <property type="project" value="UniProtKB-EC"/>
</dbReference>
<evidence type="ECO:0000256" key="2">
    <source>
        <dbReference type="ARBA" id="ARBA00012418"/>
    </source>
</evidence>
<protein>
    <recommendedName>
        <fullName evidence="3">DNA-directed RNA polymerase subunit omega</fullName>
        <ecNumber evidence="2">2.7.7.6</ecNumber>
    </recommendedName>
    <alternativeName>
        <fullName evidence="7">RNA polymerase omega subunit</fullName>
    </alternativeName>
    <alternativeName>
        <fullName evidence="6">Transcriptase subunit omega</fullName>
    </alternativeName>
</protein>
<evidence type="ECO:0000313" key="11">
    <source>
        <dbReference type="Proteomes" id="UP000199452"/>
    </source>
</evidence>
<evidence type="ECO:0000256" key="6">
    <source>
        <dbReference type="ARBA" id="ARBA00029924"/>
    </source>
</evidence>
<dbReference type="Pfam" id="PF01192">
    <property type="entry name" value="RNA_pol_Rpb6"/>
    <property type="match status" value="1"/>
</dbReference>
<keyword evidence="5" id="KW-0804">Transcription</keyword>
<evidence type="ECO:0000256" key="3">
    <source>
        <dbReference type="ARBA" id="ARBA00013725"/>
    </source>
</evidence>
<evidence type="ECO:0000256" key="9">
    <source>
        <dbReference type="SAM" id="Coils"/>
    </source>
</evidence>
<evidence type="ECO:0000256" key="4">
    <source>
        <dbReference type="ARBA" id="ARBA00022478"/>
    </source>
</evidence>
<name>A0A1G6K6Y8_9BACT</name>
<reference evidence="10 11" key="1">
    <citation type="submission" date="2016-09" db="EMBL/GenBank/DDBJ databases">
        <authorList>
            <person name="Capua I."/>
            <person name="De Benedictis P."/>
            <person name="Joannis T."/>
            <person name="Lombin L.H."/>
            <person name="Cattoli G."/>
        </authorList>
    </citation>
    <scope>NUCLEOTIDE SEQUENCE [LARGE SCALE GENOMIC DNA]</scope>
    <source>
        <strain evidence="10 11">A7P-90m</strain>
    </source>
</reference>
<keyword evidence="4" id="KW-0240">DNA-directed RNA polymerase</keyword>
<dbReference type="GO" id="GO:0003677">
    <property type="term" value="F:DNA binding"/>
    <property type="evidence" value="ECO:0007669"/>
    <property type="project" value="InterPro"/>
</dbReference>
<dbReference type="AlphaFoldDB" id="A0A1G6K6Y8"/>
<dbReference type="Proteomes" id="UP000199452">
    <property type="component" value="Unassembled WGS sequence"/>
</dbReference>
<evidence type="ECO:0000256" key="1">
    <source>
        <dbReference type="ARBA" id="ARBA00006711"/>
    </source>
</evidence>
<evidence type="ECO:0000256" key="7">
    <source>
        <dbReference type="ARBA" id="ARBA00030998"/>
    </source>
</evidence>
<organism evidence="10 11">
    <name type="scientific">Williamwhitmania taraxaci</name>
    <dbReference type="NCBI Taxonomy" id="1640674"/>
    <lineage>
        <taxon>Bacteria</taxon>
        <taxon>Pseudomonadati</taxon>
        <taxon>Bacteroidota</taxon>
        <taxon>Bacteroidia</taxon>
        <taxon>Bacteroidales</taxon>
        <taxon>Williamwhitmaniaceae</taxon>
        <taxon>Williamwhitmania</taxon>
    </lineage>
</organism>
<dbReference type="SUPFAM" id="SSF63562">
    <property type="entry name" value="RPB6/omega subunit-like"/>
    <property type="match status" value="1"/>
</dbReference>
<dbReference type="OrthoDB" id="9429628at2"/>
<evidence type="ECO:0000313" key="10">
    <source>
        <dbReference type="EMBL" id="SDC26724.1"/>
    </source>
</evidence>
<keyword evidence="9" id="KW-0175">Coiled coil</keyword>
<comment type="catalytic activity">
    <reaction evidence="8">
        <text>RNA(n) + a ribonucleoside 5'-triphosphate = RNA(n+1) + diphosphate</text>
        <dbReference type="Rhea" id="RHEA:21248"/>
        <dbReference type="Rhea" id="RHEA-COMP:14527"/>
        <dbReference type="Rhea" id="RHEA-COMP:17342"/>
        <dbReference type="ChEBI" id="CHEBI:33019"/>
        <dbReference type="ChEBI" id="CHEBI:61557"/>
        <dbReference type="ChEBI" id="CHEBI:140395"/>
        <dbReference type="EC" id="2.7.7.6"/>
    </reaction>
</comment>
<evidence type="ECO:0000256" key="8">
    <source>
        <dbReference type="ARBA" id="ARBA00048552"/>
    </source>
</evidence>
<dbReference type="Gene3D" id="3.90.940.10">
    <property type="match status" value="1"/>
</dbReference>
<dbReference type="GO" id="GO:0006351">
    <property type="term" value="P:DNA-templated transcription"/>
    <property type="evidence" value="ECO:0007669"/>
    <property type="project" value="InterPro"/>
</dbReference>